<dbReference type="AlphaFoldDB" id="A0A9Q3YLG1"/>
<comment type="caution">
    <text evidence="1">The sequence shown here is derived from an EMBL/GenBank/DDBJ whole genome shotgun (WGS) entry which is preliminary data.</text>
</comment>
<dbReference type="EMBL" id="JACVHL010000027">
    <property type="protein sequence ID" value="MCC3807567.1"/>
    <property type="molecule type" value="Genomic_DNA"/>
</dbReference>
<dbReference type="RefSeq" id="WP_228085913.1">
    <property type="nucleotide sequence ID" value="NZ_JACVHL010000027.1"/>
</dbReference>
<sequence length="251" mass="29087">MSYEIIFETLALEVPREDFVEQVLQFAVERLGVDLATLQQAENLGHELVRLCRQHKLPTPPMGTLYMLHMLIGCNNVIDSETNQVARSWQFCGIGSEYELITRFGCQWADGVEGGCIKPNGRWTLAENWIRALRKKLKEGLHYSAFPHCRSLSVYVDKPLLNEVVETDRFVYRSKKLPTQERFELLKKRAEIIGATVKEASRFGEEKFEVAVFPKSAFEMWLFQKIIFDYRGECWIEGTQPPSHIVKRQAR</sequence>
<gene>
    <name evidence="1" type="ORF">IB292_21345</name>
</gene>
<dbReference type="Proteomes" id="UP000726777">
    <property type="component" value="Unassembled WGS sequence"/>
</dbReference>
<proteinExistence type="predicted"/>
<protein>
    <submittedName>
        <fullName evidence="1">Uncharacterized protein</fullName>
    </submittedName>
</protein>
<evidence type="ECO:0000313" key="1">
    <source>
        <dbReference type="EMBL" id="MCC3807567.1"/>
    </source>
</evidence>
<reference evidence="1" key="1">
    <citation type="submission" date="2020-09" db="EMBL/GenBank/DDBJ databases">
        <title>Genome sequence of Vibrio parahaemolyticus isolates.</title>
        <authorList>
            <person name="Hammerl J.A."/>
            <person name="Strauch E."/>
        </authorList>
    </citation>
    <scope>NUCLEOTIDE SEQUENCE</scope>
    <source>
        <strain evidence="1">17-VB00146</strain>
    </source>
</reference>
<evidence type="ECO:0000313" key="2">
    <source>
        <dbReference type="Proteomes" id="UP000726777"/>
    </source>
</evidence>
<name>A0A9Q3YLG1_VIBPH</name>
<organism evidence="1 2">
    <name type="scientific">Vibrio parahaemolyticus</name>
    <dbReference type="NCBI Taxonomy" id="670"/>
    <lineage>
        <taxon>Bacteria</taxon>
        <taxon>Pseudomonadati</taxon>
        <taxon>Pseudomonadota</taxon>
        <taxon>Gammaproteobacteria</taxon>
        <taxon>Vibrionales</taxon>
        <taxon>Vibrionaceae</taxon>
        <taxon>Vibrio</taxon>
    </lineage>
</organism>
<accession>A0A9Q3YLG1</accession>